<dbReference type="InterPro" id="IPR036412">
    <property type="entry name" value="HAD-like_sf"/>
</dbReference>
<dbReference type="SUPFAM" id="SSF56784">
    <property type="entry name" value="HAD-like"/>
    <property type="match status" value="2"/>
</dbReference>
<protein>
    <submittedName>
        <fullName evidence="1">HAD family hydrolase</fullName>
    </submittedName>
</protein>
<dbReference type="InterPro" id="IPR023214">
    <property type="entry name" value="HAD_sf"/>
</dbReference>
<dbReference type="Pfam" id="PF00702">
    <property type="entry name" value="Hydrolase"/>
    <property type="match status" value="2"/>
</dbReference>
<dbReference type="PANTHER" id="PTHR43434:SF1">
    <property type="entry name" value="PHOSPHOGLYCOLATE PHOSPHATASE"/>
    <property type="match status" value="1"/>
</dbReference>
<dbReference type="AlphaFoldDB" id="A0A367Y690"/>
<keyword evidence="2" id="KW-1185">Reference proteome</keyword>
<dbReference type="InterPro" id="IPR006439">
    <property type="entry name" value="HAD-SF_hydro_IA"/>
</dbReference>
<name>A0A367Y690_9MICO</name>
<accession>A0A367Y690</accession>
<dbReference type="EMBL" id="QORO01000001">
    <property type="protein sequence ID" value="RCK61159.1"/>
    <property type="molecule type" value="Genomic_DNA"/>
</dbReference>
<dbReference type="NCBIfam" id="TIGR01549">
    <property type="entry name" value="HAD-SF-IA-v1"/>
    <property type="match status" value="1"/>
</dbReference>
<dbReference type="GO" id="GO:0006281">
    <property type="term" value="P:DNA repair"/>
    <property type="evidence" value="ECO:0007669"/>
    <property type="project" value="TreeGrafter"/>
</dbReference>
<dbReference type="Proteomes" id="UP000253508">
    <property type="component" value="Unassembled WGS sequence"/>
</dbReference>
<evidence type="ECO:0000313" key="1">
    <source>
        <dbReference type="EMBL" id="RCK61159.1"/>
    </source>
</evidence>
<dbReference type="GO" id="GO:0005829">
    <property type="term" value="C:cytosol"/>
    <property type="evidence" value="ECO:0007669"/>
    <property type="project" value="TreeGrafter"/>
</dbReference>
<comment type="caution">
    <text evidence="1">The sequence shown here is derived from an EMBL/GenBank/DDBJ whole genome shotgun (WGS) entry which is preliminary data.</text>
</comment>
<dbReference type="OrthoDB" id="4954868at2"/>
<dbReference type="Gene3D" id="3.40.50.1000">
    <property type="entry name" value="HAD superfamily/HAD-like"/>
    <property type="match status" value="2"/>
</dbReference>
<sequence length="555" mass="58836">MSPRDRSVAVVTDSQTIPTTPSWNVPEALLLDFGGVIFQTRKDPAGKRRLARALVARLARAGIVADLDRVHSSIEAGLTALKHWKHAQSRRRLPRELQPREIVGDFLVADLDDASRALLTAEASDVLLEVTTTLSTHEVRPGIRELLDLADAHGIPVGIVSNAHSGRSHRAVLAEHVLADRFAVQCYSDEVGLRKPHPGIIELAAEACGTTPDRCWYVGDTQDRDVVAGRRAGVAAVILTRSAHTDAPPFAVDATADAVYATPEGLAGALRNALAAGNAAAPMRGLTHDDDTLGRALLIDHGGVISLSVDDHERVDAFAAWLSRLLAGPEAGPDPAEVTTLIARARLAHGAFKREATRRFLDDAAPLAEADPVVFWRDWFGGSLSARQRAVLTAEAHDVMARYGRAKSRRSLRAGVRELLETCRAERVPVVVVSNTVSGRAVRAECAAHGIDHLIAASVCSDEAGVRKPDASLVREALVIARADPARTWFLGDKPQNDAVAARAVGIAHRVIVRGGSTADADVDAALTTGLATHAVDEPGDLVSLISAVSAAASA</sequence>
<reference evidence="1 2" key="1">
    <citation type="submission" date="2018-07" db="EMBL/GenBank/DDBJ databases">
        <title>Microbacterium endoborsara sp. nov., a novel actinobacterium isolated from Borszczowia aralocaspica.</title>
        <authorList>
            <person name="An D."/>
        </authorList>
    </citation>
    <scope>NUCLEOTIDE SEQUENCE [LARGE SCALE GENOMIC DNA]</scope>
    <source>
        <strain evidence="1 2">C1.15228</strain>
    </source>
</reference>
<gene>
    <name evidence="1" type="ORF">DTO57_00420</name>
</gene>
<evidence type="ECO:0000313" key="2">
    <source>
        <dbReference type="Proteomes" id="UP000253508"/>
    </source>
</evidence>
<dbReference type="GO" id="GO:0008967">
    <property type="term" value="F:phosphoglycolate phosphatase activity"/>
    <property type="evidence" value="ECO:0007669"/>
    <property type="project" value="TreeGrafter"/>
</dbReference>
<organism evidence="1 2">
    <name type="scientific">Microbacterium sorbitolivorans</name>
    <dbReference type="NCBI Taxonomy" id="1867410"/>
    <lineage>
        <taxon>Bacteria</taxon>
        <taxon>Bacillati</taxon>
        <taxon>Actinomycetota</taxon>
        <taxon>Actinomycetes</taxon>
        <taxon>Micrococcales</taxon>
        <taxon>Microbacteriaceae</taxon>
        <taxon>Microbacterium</taxon>
    </lineage>
</organism>
<keyword evidence="1" id="KW-0378">Hydrolase</keyword>
<dbReference type="SFLD" id="SFLDG01129">
    <property type="entry name" value="C1.5:_HAD__Beta-PGM__Phosphata"/>
    <property type="match status" value="1"/>
</dbReference>
<proteinExistence type="predicted"/>
<dbReference type="InterPro" id="IPR050155">
    <property type="entry name" value="HAD-like_hydrolase_sf"/>
</dbReference>
<dbReference type="PANTHER" id="PTHR43434">
    <property type="entry name" value="PHOSPHOGLYCOLATE PHOSPHATASE"/>
    <property type="match status" value="1"/>
</dbReference>
<dbReference type="SFLD" id="SFLDS00003">
    <property type="entry name" value="Haloacid_Dehalogenase"/>
    <property type="match status" value="1"/>
</dbReference>